<evidence type="ECO:0000313" key="4">
    <source>
        <dbReference type="Proteomes" id="UP000717696"/>
    </source>
</evidence>
<proteinExistence type="predicted"/>
<evidence type="ECO:0000256" key="1">
    <source>
        <dbReference type="SAM" id="Coils"/>
    </source>
</evidence>
<evidence type="ECO:0000313" key="3">
    <source>
        <dbReference type="EMBL" id="KAH7145553.1"/>
    </source>
</evidence>
<comment type="caution">
    <text evidence="3">The sequence shown here is derived from an EMBL/GenBank/DDBJ whole genome shotgun (WGS) entry which is preliminary data.</text>
</comment>
<dbReference type="Proteomes" id="UP000717696">
    <property type="component" value="Unassembled WGS sequence"/>
</dbReference>
<protein>
    <submittedName>
        <fullName evidence="3">Uncharacterized protein</fullName>
    </submittedName>
</protein>
<feature type="region of interest" description="Disordered" evidence="2">
    <location>
        <begin position="180"/>
        <end position="202"/>
    </location>
</feature>
<name>A0A9P9ERA1_9HYPO</name>
<organism evidence="3 4">
    <name type="scientific">Dactylonectria estremocensis</name>
    <dbReference type="NCBI Taxonomy" id="1079267"/>
    <lineage>
        <taxon>Eukaryota</taxon>
        <taxon>Fungi</taxon>
        <taxon>Dikarya</taxon>
        <taxon>Ascomycota</taxon>
        <taxon>Pezizomycotina</taxon>
        <taxon>Sordariomycetes</taxon>
        <taxon>Hypocreomycetidae</taxon>
        <taxon>Hypocreales</taxon>
        <taxon>Nectriaceae</taxon>
        <taxon>Dactylonectria</taxon>
    </lineage>
</organism>
<dbReference type="AlphaFoldDB" id="A0A9P9ERA1"/>
<keyword evidence="1" id="KW-0175">Coiled coil</keyword>
<accession>A0A9P9ERA1</accession>
<dbReference type="EMBL" id="JAGMUU010000009">
    <property type="protein sequence ID" value="KAH7145553.1"/>
    <property type="molecule type" value="Genomic_DNA"/>
</dbReference>
<dbReference type="OrthoDB" id="18797at2759"/>
<gene>
    <name evidence="3" type="ORF">B0J13DRAFT_607203</name>
</gene>
<sequence length="202" mass="22474">MAFSVPVRAVHPQRLAANDAVNDNVGKNSLVVLEFANGYTIARHRKHKSHGNCVVISLCGELPQLDVSAAARPGRGVAWAIDAGSVRASRLLLRDVDKDVNEMESKLEGLLRIMEYIERRLEDLDRTQERLKEGAEESVVSLEATMQAHAAAELNRLTRTFQRRVQTVWTRTSRVRRHCRSRAADLGRKSGSPGLAETGQVR</sequence>
<reference evidence="3" key="1">
    <citation type="journal article" date="2021" name="Nat. Commun.">
        <title>Genetic determinants of endophytism in the Arabidopsis root mycobiome.</title>
        <authorList>
            <person name="Mesny F."/>
            <person name="Miyauchi S."/>
            <person name="Thiergart T."/>
            <person name="Pickel B."/>
            <person name="Atanasova L."/>
            <person name="Karlsson M."/>
            <person name="Huettel B."/>
            <person name="Barry K.W."/>
            <person name="Haridas S."/>
            <person name="Chen C."/>
            <person name="Bauer D."/>
            <person name="Andreopoulos W."/>
            <person name="Pangilinan J."/>
            <person name="LaButti K."/>
            <person name="Riley R."/>
            <person name="Lipzen A."/>
            <person name="Clum A."/>
            <person name="Drula E."/>
            <person name="Henrissat B."/>
            <person name="Kohler A."/>
            <person name="Grigoriev I.V."/>
            <person name="Martin F.M."/>
            <person name="Hacquard S."/>
        </authorList>
    </citation>
    <scope>NUCLEOTIDE SEQUENCE</scope>
    <source>
        <strain evidence="3">MPI-CAGE-AT-0021</strain>
    </source>
</reference>
<keyword evidence="4" id="KW-1185">Reference proteome</keyword>
<feature type="coiled-coil region" evidence="1">
    <location>
        <begin position="93"/>
        <end position="137"/>
    </location>
</feature>
<evidence type="ECO:0000256" key="2">
    <source>
        <dbReference type="SAM" id="MobiDB-lite"/>
    </source>
</evidence>